<accession>A0ABQ5FFX8</accession>
<keyword evidence="3" id="KW-1185">Reference proteome</keyword>
<dbReference type="EMBL" id="BQNB010017327">
    <property type="protein sequence ID" value="GJT61894.1"/>
    <property type="molecule type" value="Genomic_DNA"/>
</dbReference>
<gene>
    <name evidence="2" type="ORF">Tco_1005427</name>
</gene>
<reference evidence="2" key="1">
    <citation type="journal article" date="2022" name="Int. J. Mol. Sci.">
        <title>Draft Genome of Tanacetum Coccineum: Genomic Comparison of Closely Related Tanacetum-Family Plants.</title>
        <authorList>
            <person name="Yamashiro T."/>
            <person name="Shiraishi A."/>
            <person name="Nakayama K."/>
            <person name="Satake H."/>
        </authorList>
    </citation>
    <scope>NUCLEOTIDE SEQUENCE</scope>
</reference>
<feature type="domain" description="Transposase-associated" evidence="1">
    <location>
        <begin position="3"/>
        <end position="81"/>
    </location>
</feature>
<dbReference type="Pfam" id="PF13963">
    <property type="entry name" value="Transpos_assoc"/>
    <property type="match status" value="1"/>
</dbReference>
<dbReference type="Proteomes" id="UP001151760">
    <property type="component" value="Unassembled WGS sequence"/>
</dbReference>
<organism evidence="2 3">
    <name type="scientific">Tanacetum coccineum</name>
    <dbReference type="NCBI Taxonomy" id="301880"/>
    <lineage>
        <taxon>Eukaryota</taxon>
        <taxon>Viridiplantae</taxon>
        <taxon>Streptophyta</taxon>
        <taxon>Embryophyta</taxon>
        <taxon>Tracheophyta</taxon>
        <taxon>Spermatophyta</taxon>
        <taxon>Magnoliopsida</taxon>
        <taxon>eudicotyledons</taxon>
        <taxon>Gunneridae</taxon>
        <taxon>Pentapetalae</taxon>
        <taxon>asterids</taxon>
        <taxon>campanulids</taxon>
        <taxon>Asterales</taxon>
        <taxon>Asteraceae</taxon>
        <taxon>Asteroideae</taxon>
        <taxon>Anthemideae</taxon>
        <taxon>Anthemidinae</taxon>
        <taxon>Tanacetum</taxon>
    </lineage>
</organism>
<evidence type="ECO:0000259" key="1">
    <source>
        <dbReference type="Pfam" id="PF13963"/>
    </source>
</evidence>
<dbReference type="PANTHER" id="PTHR10775">
    <property type="entry name" value="OS08G0208400 PROTEIN"/>
    <property type="match status" value="1"/>
</dbReference>
<proteinExistence type="predicted"/>
<dbReference type="PANTHER" id="PTHR10775:SF179">
    <property type="entry name" value="TRANSPOSON, EN_SPM-LIKE, TRANSPOSASE-ASSOCIATED DOMAIN PROTEIN"/>
    <property type="match status" value="1"/>
</dbReference>
<name>A0ABQ5FFX8_9ASTR</name>
<evidence type="ECO:0000313" key="2">
    <source>
        <dbReference type="EMBL" id="GJT61894.1"/>
    </source>
</evidence>
<protein>
    <submittedName>
        <fullName evidence="2">Transposon, En/Spm-like protein</fullName>
    </submittedName>
</protein>
<sequence length="334" mass="37887">MGTNRTNKSYVDGVAAFIDYAVHNLQKMGNIDLRVNKQHLLMPCPCTKCLNYIEHKVEEVQFHLFRNRIDLSYTNWTRHGEKDEPSISTPKPINATTEFVDDTDFASDIPTDSPATVEMVNATKDNFDENDLVKFQELLLDTEKPLYEGCPDFTKLSAIVKLLNLKGYKKIHVCINNCLLYWKDDKDLTACRTCGISRWKVDNKTHKVYGNIPAKVVNRMMSSPSHPTSNIEDAFSSNFSDYIPASPDYVPASPGKTYSSSSNNSFGLVPIASPTLSLFHDDPYMKVMHAYYAKESPILPPTIVPPSLMLFLMFNPLEFFLPEELLPLKKRGRD</sequence>
<reference evidence="2" key="2">
    <citation type="submission" date="2022-01" db="EMBL/GenBank/DDBJ databases">
        <authorList>
            <person name="Yamashiro T."/>
            <person name="Shiraishi A."/>
            <person name="Satake H."/>
            <person name="Nakayama K."/>
        </authorList>
    </citation>
    <scope>NUCLEOTIDE SEQUENCE</scope>
</reference>
<dbReference type="InterPro" id="IPR029480">
    <property type="entry name" value="Transpos_assoc"/>
</dbReference>
<evidence type="ECO:0000313" key="3">
    <source>
        <dbReference type="Proteomes" id="UP001151760"/>
    </source>
</evidence>
<comment type="caution">
    <text evidence="2">The sequence shown here is derived from an EMBL/GenBank/DDBJ whole genome shotgun (WGS) entry which is preliminary data.</text>
</comment>